<dbReference type="Pfam" id="PF13193">
    <property type="entry name" value="AMP-binding_C"/>
    <property type="match status" value="1"/>
</dbReference>
<evidence type="ECO:0000256" key="4">
    <source>
        <dbReference type="ARBA" id="ARBA00023098"/>
    </source>
</evidence>
<evidence type="ECO:0000256" key="2">
    <source>
        <dbReference type="ARBA" id="ARBA00022598"/>
    </source>
</evidence>
<evidence type="ECO:0000313" key="16">
    <source>
        <dbReference type="Proteomes" id="UP001241092"/>
    </source>
</evidence>
<dbReference type="PANTHER" id="PTHR43859">
    <property type="entry name" value="ACYL-ACTIVATING ENZYME"/>
    <property type="match status" value="1"/>
</dbReference>
<dbReference type="AlphaFoldDB" id="A0AAI8TU25"/>
<reference evidence="13" key="2">
    <citation type="submission" date="2020-02" db="EMBL/GenBank/DDBJ databases">
        <authorList>
            <person name="Matsumoto Y."/>
            <person name="Kinjo T."/>
            <person name="Motooka D."/>
            <person name="Nabeya D."/>
            <person name="Jung N."/>
            <person name="Uechi K."/>
            <person name="Horii T."/>
            <person name="Iida T."/>
            <person name="Fujita J."/>
            <person name="Nakamura S."/>
        </authorList>
    </citation>
    <scope>NUCLEOTIDE SEQUENCE</scope>
    <source>
        <strain evidence="13">JCM 12375</strain>
    </source>
</reference>
<evidence type="ECO:0000259" key="11">
    <source>
        <dbReference type="Pfam" id="PF00501"/>
    </source>
</evidence>
<dbReference type="FunFam" id="3.30.300.30:FF:000008">
    <property type="entry name" value="2,3-dihydroxybenzoate-AMP ligase"/>
    <property type="match status" value="1"/>
</dbReference>
<dbReference type="InterPro" id="IPR025110">
    <property type="entry name" value="AMP-bd_C"/>
</dbReference>
<reference evidence="13 15" key="1">
    <citation type="journal article" date="2019" name="Emerg. Microbes Infect.">
        <title>Comprehensive subspecies identification of 175 nontuberculous mycobacteria species based on 7547 genomic profiles.</title>
        <authorList>
            <person name="Matsumoto Y."/>
            <person name="Kinjo T."/>
            <person name="Motooka D."/>
            <person name="Nabeya D."/>
            <person name="Jung N."/>
            <person name="Uechi K."/>
            <person name="Horii T."/>
            <person name="Iida T."/>
            <person name="Fujita J."/>
            <person name="Nakamura S."/>
        </authorList>
    </citation>
    <scope>NUCLEOTIDE SEQUENCE [LARGE SCALE GENOMIC DNA]</scope>
    <source>
        <strain evidence="13 15">JCM 12375</strain>
    </source>
</reference>
<evidence type="ECO:0000256" key="8">
    <source>
        <dbReference type="ARBA" id="ARBA00076959"/>
    </source>
</evidence>
<keyword evidence="15" id="KW-1185">Reference proteome</keyword>
<organism evidence="14 16">
    <name type="scientific">Mycolicibacterium mageritense</name>
    <name type="common">Mycobacterium mageritense</name>
    <dbReference type="NCBI Taxonomy" id="53462"/>
    <lineage>
        <taxon>Bacteria</taxon>
        <taxon>Bacillati</taxon>
        <taxon>Actinomycetota</taxon>
        <taxon>Actinomycetes</taxon>
        <taxon>Mycobacteriales</taxon>
        <taxon>Mycobacteriaceae</taxon>
        <taxon>Mycolicibacterium</taxon>
    </lineage>
</organism>
<evidence type="ECO:0000313" key="15">
    <source>
        <dbReference type="Proteomes" id="UP000465622"/>
    </source>
</evidence>
<evidence type="ECO:0000256" key="9">
    <source>
        <dbReference type="ARBA" id="ARBA00080667"/>
    </source>
</evidence>
<feature type="domain" description="AMP-dependent synthetase/ligase" evidence="11">
    <location>
        <begin position="14"/>
        <end position="395"/>
    </location>
</feature>
<dbReference type="GO" id="GO:0004467">
    <property type="term" value="F:long-chain fatty acid-CoA ligase activity"/>
    <property type="evidence" value="ECO:0007669"/>
    <property type="project" value="UniProtKB-EC"/>
</dbReference>
<accession>A0AAI8TU25</accession>
<dbReference type="Proteomes" id="UP001241092">
    <property type="component" value="Chromosome"/>
</dbReference>
<dbReference type="InterPro" id="IPR000873">
    <property type="entry name" value="AMP-dep_synth/lig_dom"/>
</dbReference>
<dbReference type="Gene3D" id="3.30.300.30">
    <property type="match status" value="1"/>
</dbReference>
<evidence type="ECO:0000256" key="6">
    <source>
        <dbReference type="ARBA" id="ARBA00036813"/>
    </source>
</evidence>
<protein>
    <recommendedName>
        <fullName evidence="7">Long-chain-fatty-acid--CoA ligase FadD13</fullName>
        <ecNumber evidence="5">6.2.1.3</ecNumber>
    </recommendedName>
    <alternativeName>
        <fullName evidence="8">Fatty acyl-CoA ligase</fullName>
    </alternativeName>
    <alternativeName>
        <fullName evidence="10">Fatty acyl-CoA synthetase</fullName>
    </alternativeName>
    <alternativeName>
        <fullName evidence="9">Very-long-chain fatty-acyl-CoA synthetase</fullName>
    </alternativeName>
</protein>
<dbReference type="InterPro" id="IPR045851">
    <property type="entry name" value="AMP-bd_C_sf"/>
</dbReference>
<dbReference type="InterPro" id="IPR020845">
    <property type="entry name" value="AMP-binding_CS"/>
</dbReference>
<dbReference type="EC" id="6.2.1.3" evidence="5"/>
<dbReference type="SUPFAM" id="SSF56801">
    <property type="entry name" value="Acetyl-CoA synthetase-like"/>
    <property type="match status" value="1"/>
</dbReference>
<evidence type="ECO:0000313" key="13">
    <source>
        <dbReference type="EMBL" id="BBX32467.1"/>
    </source>
</evidence>
<dbReference type="RefSeq" id="WP_036432898.1">
    <property type="nucleotide sequence ID" value="NZ_AP022567.1"/>
</dbReference>
<gene>
    <name evidence="14" type="ORF">hbim_02800</name>
    <name evidence="13" type="ORF">MMAGJ_17490</name>
</gene>
<sequence length="540" mass="58163">MTGLDVALSPLRFLDRSASVFPDKVAAIDGDRHVTYADLAAHATRLAHAVRATGVQPGERVAYLATNSVEMLTAHFAIPLAGGILVAINTRLAPPEIQYICDHSGAKMLIADGAQLQRIHMHKNDFQSVNEIVELPGADGSDTGCWAATPYSELLDRGADEPLPWQVTDETATIAINYTSGTTGRPKGVMYTHRGAYLNALNQVVHNGFTADTHYLWTLPMFHCNGWCHPWAVTASAGTHVSLRAVRADAMWQAIDKHGVTHLSGAPIVLSTLTNASEAHQLNRGLTITTAGAPPSPAIIEAVRALGATVKHVYGLTETYGPYTICEMQSDWAQLGSAELSARLARQGVGMLCSEDVRVVRPTSTPGEPLVDVCADGTEMGEIVMRGNIVMKGYYLEPELTEKAFAGGWFHSGDLGVRHPDGYVQLFDRAKDVIISGGENISSVEVEQALMSHPAVLDVAVVGVPDPTWGERPKAFVVTVPPTEVTPTELIEHVKRRLAAYKAPREIQIVDEIPKTSTGKTLKTALRANEWGEVTAKIRG</sequence>
<reference evidence="14" key="3">
    <citation type="submission" date="2023-03" db="EMBL/GenBank/DDBJ databases">
        <title>Draft genome sequence of a Mycolicibacterium mageritense strain H4_3_1 isolated from a hybrid biological-inorganic system reactor.</title>
        <authorList>
            <person name="Feng X."/>
            <person name="Kazama D."/>
            <person name="Sato K."/>
            <person name="Kobayashi H."/>
        </authorList>
    </citation>
    <scope>NUCLEOTIDE SEQUENCE</scope>
    <source>
        <strain evidence="14">H4_3_1</strain>
    </source>
</reference>
<keyword evidence="2 14" id="KW-0436">Ligase</keyword>
<evidence type="ECO:0000256" key="10">
    <source>
        <dbReference type="ARBA" id="ARBA00083882"/>
    </source>
</evidence>
<comment type="catalytic activity">
    <reaction evidence="6">
        <text>a long-chain fatty acid + ATP + CoA = a long-chain fatty acyl-CoA + AMP + diphosphate</text>
        <dbReference type="Rhea" id="RHEA:15421"/>
        <dbReference type="ChEBI" id="CHEBI:30616"/>
        <dbReference type="ChEBI" id="CHEBI:33019"/>
        <dbReference type="ChEBI" id="CHEBI:57287"/>
        <dbReference type="ChEBI" id="CHEBI:57560"/>
        <dbReference type="ChEBI" id="CHEBI:83139"/>
        <dbReference type="ChEBI" id="CHEBI:456215"/>
        <dbReference type="EC" id="6.2.1.3"/>
    </reaction>
</comment>
<evidence type="ECO:0000256" key="3">
    <source>
        <dbReference type="ARBA" id="ARBA00022832"/>
    </source>
</evidence>
<dbReference type="Gene3D" id="3.40.50.12780">
    <property type="entry name" value="N-terminal domain of ligase-like"/>
    <property type="match status" value="1"/>
</dbReference>
<evidence type="ECO:0000256" key="5">
    <source>
        <dbReference type="ARBA" id="ARBA00026121"/>
    </source>
</evidence>
<comment type="similarity">
    <text evidence="1">Belongs to the ATP-dependent AMP-binding enzyme family.</text>
</comment>
<proteinExistence type="inferred from homology"/>
<name>A0AAI8TU25_MYCME</name>
<dbReference type="InterPro" id="IPR042099">
    <property type="entry name" value="ANL_N_sf"/>
</dbReference>
<keyword evidence="3" id="KW-0276">Fatty acid metabolism</keyword>
<evidence type="ECO:0000256" key="7">
    <source>
        <dbReference type="ARBA" id="ARBA00069710"/>
    </source>
</evidence>
<evidence type="ECO:0000256" key="1">
    <source>
        <dbReference type="ARBA" id="ARBA00006432"/>
    </source>
</evidence>
<dbReference type="EMBL" id="AP022567">
    <property type="protein sequence ID" value="BBX32467.1"/>
    <property type="molecule type" value="Genomic_DNA"/>
</dbReference>
<dbReference type="Proteomes" id="UP000465622">
    <property type="component" value="Chromosome"/>
</dbReference>
<dbReference type="EMBL" id="AP027452">
    <property type="protein sequence ID" value="BDY28864.1"/>
    <property type="molecule type" value="Genomic_DNA"/>
</dbReference>
<dbReference type="PANTHER" id="PTHR43859:SF4">
    <property type="entry name" value="BUTANOATE--COA LIGASE AAE1-RELATED"/>
    <property type="match status" value="1"/>
</dbReference>
<dbReference type="Pfam" id="PF00501">
    <property type="entry name" value="AMP-binding"/>
    <property type="match status" value="1"/>
</dbReference>
<evidence type="ECO:0000259" key="12">
    <source>
        <dbReference type="Pfam" id="PF13193"/>
    </source>
</evidence>
<feature type="domain" description="AMP-binding enzyme C-terminal" evidence="12">
    <location>
        <begin position="445"/>
        <end position="520"/>
    </location>
</feature>
<evidence type="ECO:0000313" key="14">
    <source>
        <dbReference type="EMBL" id="BDY28864.1"/>
    </source>
</evidence>
<dbReference type="PROSITE" id="PS00455">
    <property type="entry name" value="AMP_BINDING"/>
    <property type="match status" value="1"/>
</dbReference>
<keyword evidence="4" id="KW-0443">Lipid metabolism</keyword>